<dbReference type="GO" id="GO:0008767">
    <property type="term" value="F:UDP-galactopyranose mutase activity"/>
    <property type="evidence" value="ECO:0007669"/>
    <property type="project" value="TreeGrafter"/>
</dbReference>
<dbReference type="Proteomes" id="UP000000343">
    <property type="component" value="Chromosome"/>
</dbReference>
<dbReference type="PANTHER" id="PTHR21197:SF0">
    <property type="entry name" value="UDP-GALACTOPYRANOSE MUTASE"/>
    <property type="match status" value="1"/>
</dbReference>
<dbReference type="Pfam" id="PF01593">
    <property type="entry name" value="Amino_oxidase"/>
    <property type="match status" value="1"/>
</dbReference>
<dbReference type="GO" id="GO:0016491">
    <property type="term" value="F:oxidoreductase activity"/>
    <property type="evidence" value="ECO:0007669"/>
    <property type="project" value="InterPro"/>
</dbReference>
<dbReference type="SUPFAM" id="SSF51905">
    <property type="entry name" value="FAD/NAD(P)-binding domain"/>
    <property type="match status" value="1"/>
</dbReference>
<gene>
    <name evidence="2" type="ordered locus">AciX9_0649</name>
</gene>
<dbReference type="EMBL" id="CP002480">
    <property type="protein sequence ID" value="ADW67720.1"/>
    <property type="molecule type" value="Genomic_DNA"/>
</dbReference>
<dbReference type="InterPro" id="IPR036188">
    <property type="entry name" value="FAD/NAD-bd_sf"/>
</dbReference>
<dbReference type="NCBIfam" id="NF005546">
    <property type="entry name" value="PRK07208.1-2"/>
    <property type="match status" value="1"/>
</dbReference>
<dbReference type="KEGG" id="acm:AciX9_0649"/>
<evidence type="ECO:0000259" key="1">
    <source>
        <dbReference type="Pfam" id="PF01593"/>
    </source>
</evidence>
<dbReference type="AlphaFoldDB" id="E8WZB8"/>
<protein>
    <submittedName>
        <fullName evidence="2">Amine oxidase</fullName>
    </submittedName>
</protein>
<dbReference type="GO" id="GO:0005829">
    <property type="term" value="C:cytosol"/>
    <property type="evidence" value="ECO:0007669"/>
    <property type="project" value="TreeGrafter"/>
</dbReference>
<dbReference type="STRING" id="1198114.AciX9_0649"/>
<keyword evidence="3" id="KW-1185">Reference proteome</keyword>
<dbReference type="Pfam" id="PF13450">
    <property type="entry name" value="NAD_binding_8"/>
    <property type="match status" value="1"/>
</dbReference>
<accession>E8WZB8</accession>
<dbReference type="eggNOG" id="COG1232">
    <property type="taxonomic scope" value="Bacteria"/>
</dbReference>
<reference evidence="3" key="1">
    <citation type="submission" date="2011-01" db="EMBL/GenBank/DDBJ databases">
        <title>Complete sequence of chromosome of Acidobacterium sp. MP5ACTX9.</title>
        <authorList>
            <consortium name="US DOE Joint Genome Institute"/>
            <person name="Lucas S."/>
            <person name="Copeland A."/>
            <person name="Lapidus A."/>
            <person name="Cheng J.-F."/>
            <person name="Goodwin L."/>
            <person name="Pitluck S."/>
            <person name="Teshima H."/>
            <person name="Detter J.C."/>
            <person name="Han C."/>
            <person name="Tapia R."/>
            <person name="Land M."/>
            <person name="Hauser L."/>
            <person name="Kyrpides N."/>
            <person name="Ivanova N."/>
            <person name="Ovchinnikova G."/>
            <person name="Pagani I."/>
            <person name="Rawat S.R."/>
            <person name="Mannisto M."/>
            <person name="Haggblom M.M."/>
            <person name="Woyke T."/>
        </authorList>
    </citation>
    <scope>NUCLEOTIDE SEQUENCE [LARGE SCALE GENOMIC DNA]</scope>
    <source>
        <strain evidence="3">MP5ACTX9</strain>
    </source>
</reference>
<proteinExistence type="predicted"/>
<name>E8WZB8_GRATM</name>
<evidence type="ECO:0000313" key="3">
    <source>
        <dbReference type="Proteomes" id="UP000000343"/>
    </source>
</evidence>
<feature type="domain" description="Amine oxidase" evidence="1">
    <location>
        <begin position="296"/>
        <end position="520"/>
    </location>
</feature>
<dbReference type="GO" id="GO:0050660">
    <property type="term" value="F:flavin adenine dinucleotide binding"/>
    <property type="evidence" value="ECO:0007669"/>
    <property type="project" value="TreeGrafter"/>
</dbReference>
<dbReference type="InterPro" id="IPR002937">
    <property type="entry name" value="Amino_oxidase"/>
</dbReference>
<dbReference type="HOGENOM" id="CLU_026719_1_0_0"/>
<dbReference type="PANTHER" id="PTHR21197">
    <property type="entry name" value="UDP-GALACTOPYRANOSE MUTASE"/>
    <property type="match status" value="1"/>
</dbReference>
<dbReference type="PaxDb" id="1198114-AciX9_0649"/>
<dbReference type="Gene3D" id="3.50.50.60">
    <property type="entry name" value="FAD/NAD(P)-binding domain"/>
    <property type="match status" value="2"/>
</dbReference>
<organism evidence="3">
    <name type="scientific">Granulicella tundricola (strain ATCC BAA-1859 / DSM 23138 / MP5ACTX9)</name>
    <dbReference type="NCBI Taxonomy" id="1198114"/>
    <lineage>
        <taxon>Bacteria</taxon>
        <taxon>Pseudomonadati</taxon>
        <taxon>Acidobacteriota</taxon>
        <taxon>Terriglobia</taxon>
        <taxon>Terriglobales</taxon>
        <taxon>Acidobacteriaceae</taxon>
        <taxon>Granulicella</taxon>
    </lineage>
</organism>
<evidence type="ECO:0000313" key="2">
    <source>
        <dbReference type="EMBL" id="ADW67720.1"/>
    </source>
</evidence>
<dbReference type="NCBIfam" id="NF005548">
    <property type="entry name" value="PRK07208.1-4"/>
    <property type="match status" value="1"/>
</dbReference>
<sequence length="572" mass="64368">MKRLGQIAVIIGAGPAGLTAGLELLRRTGIRPVILEASGEIGGISRTIRYKGNRMDIGGHRFFSKSDRVMQWWMDLMPPEIAESEISYQGKKRSVAVPAKLEEVPVLRGVGPRAVVEIETETDETDADGTIHAGEHGHTDTIVTVEDHAADPDLVMLIRPRQSRIYYLRRFFDYPIKLTGQTLANLGITRTVRVGMSYMASRVSQIKPEKSLEDFLINRFGRELYLTFFKSYTEKVWGTPCDQISAEWGAQRIKGLSLTTAVKHFVKKAVRRRGKGGDLAQKGTDTSLIERFMYPKFGPGQLWEHVADQIVGMGGEIHMGWKVESIQCEGKTVKAVVGVNEAGDRQTFEGDYFFSTMPMRELVQAMDAPVPANVKEVSDGLQYRDFITVGLLADKLKVKEPDGGLLKDTWIYVQEPDVILGRLQIFNNWSPYLVSDPTKVWIGLEYFCYDTDDLWKMEDEALKQFAIDEVVKIGILDADAVSDGHVVRVPKTYPAYFGTYDRFDELRVFTDSFENLFLVGRNGMHKYNNQDHSMLTAMTVVDGLVAGKVDKAALWGINTEQEYHEEKEKITA</sequence>